<evidence type="ECO:0000313" key="3">
    <source>
        <dbReference type="EMBL" id="NVO28296.1"/>
    </source>
</evidence>
<dbReference type="EMBL" id="JABCJE010000005">
    <property type="protein sequence ID" value="NVO24168.1"/>
    <property type="molecule type" value="Genomic_DNA"/>
</dbReference>
<feature type="transmembrane region" description="Helical" evidence="1">
    <location>
        <begin position="96"/>
        <end position="119"/>
    </location>
</feature>
<evidence type="ECO:0000256" key="1">
    <source>
        <dbReference type="SAM" id="Phobius"/>
    </source>
</evidence>
<name>A0A850QB45_9RHOB</name>
<evidence type="ECO:0000313" key="2">
    <source>
        <dbReference type="EMBL" id="NVO24168.1"/>
    </source>
</evidence>
<organism evidence="2 5">
    <name type="scientific">Donghicola mangrovi</name>
    <dbReference type="NCBI Taxonomy" id="2729614"/>
    <lineage>
        <taxon>Bacteria</taxon>
        <taxon>Pseudomonadati</taxon>
        <taxon>Pseudomonadota</taxon>
        <taxon>Alphaproteobacteria</taxon>
        <taxon>Rhodobacterales</taxon>
        <taxon>Roseobacteraceae</taxon>
        <taxon>Donghicola</taxon>
    </lineage>
</organism>
<evidence type="ECO:0000313" key="4">
    <source>
        <dbReference type="Proteomes" id="UP000523601"/>
    </source>
</evidence>
<proteinExistence type="predicted"/>
<protein>
    <submittedName>
        <fullName evidence="2">Uncharacterized protein</fullName>
    </submittedName>
</protein>
<reference evidence="4 5" key="1">
    <citation type="submission" date="2020-04" db="EMBL/GenBank/DDBJ databases">
        <title>Donghicola sp., a member of the Rhodobacteraceae family isolated from mangrove forest in Thailand.</title>
        <authorList>
            <person name="Charoenyingcharoen P."/>
            <person name="Yukphan P."/>
        </authorList>
    </citation>
    <scope>NUCLEOTIDE SEQUENCE [LARGE SCALE GENOMIC DNA]</scope>
    <source>
        <strain evidence="2 5">B5-SW-15</strain>
        <strain evidence="3 4">C2-DW-16</strain>
    </source>
</reference>
<keyword evidence="1" id="KW-1133">Transmembrane helix</keyword>
<dbReference type="Proteomes" id="UP000592216">
    <property type="component" value="Unassembled WGS sequence"/>
</dbReference>
<dbReference type="AlphaFoldDB" id="A0A850QB45"/>
<dbReference type="Proteomes" id="UP000523601">
    <property type="component" value="Unassembled WGS sequence"/>
</dbReference>
<gene>
    <name evidence="3" type="ORF">HJ526_12745</name>
    <name evidence="2" type="ORF">HJ536_12440</name>
</gene>
<dbReference type="EMBL" id="JABCJD010000006">
    <property type="protein sequence ID" value="NVO28296.1"/>
    <property type="molecule type" value="Genomic_DNA"/>
</dbReference>
<keyword evidence="1" id="KW-0472">Membrane</keyword>
<keyword evidence="1" id="KW-0812">Transmembrane</keyword>
<evidence type="ECO:0000313" key="5">
    <source>
        <dbReference type="Proteomes" id="UP000592216"/>
    </source>
</evidence>
<sequence length="123" mass="13739">MDPREIANIETEVSDLMKTRLGIKAPTLQGQTRKAQKRLPRKLRRAAQELSESSALATHPKLSRMIDQTSANRNAKALRKHLGSIDTTGRSRKRRLGIISSIMFNMLVLGGIILAVLVWRGLI</sequence>
<accession>A0A850QB45</accession>
<keyword evidence="4" id="KW-1185">Reference proteome</keyword>
<comment type="caution">
    <text evidence="2">The sequence shown here is derived from an EMBL/GenBank/DDBJ whole genome shotgun (WGS) entry which is preliminary data.</text>
</comment>
<dbReference type="RefSeq" id="WP_176854986.1">
    <property type="nucleotide sequence ID" value="NZ_JABCJD010000006.1"/>
</dbReference>